<dbReference type="AlphaFoldDB" id="A0A3S1EL43"/>
<keyword evidence="3" id="KW-1185">Reference proteome</keyword>
<feature type="domain" description="DinB-like" evidence="1">
    <location>
        <begin position="39"/>
        <end position="165"/>
    </location>
</feature>
<dbReference type="SUPFAM" id="SSF109854">
    <property type="entry name" value="DinB/YfiT-like putative metalloenzymes"/>
    <property type="match status" value="1"/>
</dbReference>
<dbReference type="InterPro" id="IPR024775">
    <property type="entry name" value="DinB-like"/>
</dbReference>
<dbReference type="Pfam" id="PF12867">
    <property type="entry name" value="DinB_2"/>
    <property type="match status" value="1"/>
</dbReference>
<dbReference type="InterPro" id="IPR034660">
    <property type="entry name" value="DinB/YfiT-like"/>
</dbReference>
<name>A0A3S1EL43_9BACL</name>
<comment type="caution">
    <text evidence="2">The sequence shown here is derived from an EMBL/GenBank/DDBJ whole genome shotgun (WGS) entry which is preliminary data.</text>
</comment>
<sequence length="172" mass="19823">MLTRPQDGEFLSYYQVYIDKVPEGDLLDLLQQQAKQVILELADISDEQGKFRYDEGKWSLKEVLGHITDTERIMSYRLLRIARGDTTPLPSFEETLFVSNAHFDGHTVAELLQDFSAVRESTLTLIRQLEDADWLRLGTASEGPISTRAIAYIIYGHTLHHLKIIRERYLNV</sequence>
<dbReference type="Gene3D" id="1.20.120.450">
    <property type="entry name" value="dinb family like domain"/>
    <property type="match status" value="1"/>
</dbReference>
<organism evidence="2 3">
    <name type="scientific">Paenibacillus anaericanus</name>
    <dbReference type="NCBI Taxonomy" id="170367"/>
    <lineage>
        <taxon>Bacteria</taxon>
        <taxon>Bacillati</taxon>
        <taxon>Bacillota</taxon>
        <taxon>Bacilli</taxon>
        <taxon>Bacillales</taxon>
        <taxon>Paenibacillaceae</taxon>
        <taxon>Paenibacillus</taxon>
    </lineage>
</organism>
<gene>
    <name evidence="2" type="ORF">EJP82_05810</name>
</gene>
<proteinExistence type="predicted"/>
<dbReference type="RefSeq" id="WP_127191090.1">
    <property type="nucleotide sequence ID" value="NZ_RZNY01000003.1"/>
</dbReference>
<evidence type="ECO:0000313" key="2">
    <source>
        <dbReference type="EMBL" id="RUT47893.1"/>
    </source>
</evidence>
<dbReference type="EMBL" id="RZNY01000003">
    <property type="protein sequence ID" value="RUT47893.1"/>
    <property type="molecule type" value="Genomic_DNA"/>
</dbReference>
<dbReference type="Proteomes" id="UP000279446">
    <property type="component" value="Unassembled WGS sequence"/>
</dbReference>
<dbReference type="OrthoDB" id="9793216at2"/>
<protein>
    <submittedName>
        <fullName evidence="2">DinB family protein</fullName>
    </submittedName>
</protein>
<reference evidence="2 3" key="1">
    <citation type="submission" date="2018-12" db="EMBL/GenBank/DDBJ databases">
        <authorList>
            <person name="Sun L."/>
            <person name="Chen Z."/>
        </authorList>
    </citation>
    <scope>NUCLEOTIDE SEQUENCE [LARGE SCALE GENOMIC DNA]</scope>
    <source>
        <strain evidence="2 3">DSM 15890</strain>
    </source>
</reference>
<accession>A0A3S1EL43</accession>
<evidence type="ECO:0000313" key="3">
    <source>
        <dbReference type="Proteomes" id="UP000279446"/>
    </source>
</evidence>
<evidence type="ECO:0000259" key="1">
    <source>
        <dbReference type="Pfam" id="PF12867"/>
    </source>
</evidence>